<protein>
    <recommendedName>
        <fullName evidence="4">Fork-head domain-containing protein</fullName>
    </recommendedName>
</protein>
<accession>A0A177B4U8</accession>
<dbReference type="GO" id="GO:0003700">
    <property type="term" value="F:DNA-binding transcription factor activity"/>
    <property type="evidence" value="ECO:0007669"/>
    <property type="project" value="InterPro"/>
</dbReference>
<evidence type="ECO:0000313" key="5">
    <source>
        <dbReference type="EMBL" id="OAF69299.1"/>
    </source>
</evidence>
<dbReference type="InterPro" id="IPR036390">
    <property type="entry name" value="WH_DNA-bd_sf"/>
</dbReference>
<dbReference type="SMART" id="SM00339">
    <property type="entry name" value="FH"/>
    <property type="match status" value="1"/>
</dbReference>
<evidence type="ECO:0000259" key="4">
    <source>
        <dbReference type="PROSITE" id="PS50039"/>
    </source>
</evidence>
<dbReference type="SUPFAM" id="SSF46785">
    <property type="entry name" value="Winged helix' DNA-binding domain"/>
    <property type="match status" value="1"/>
</dbReference>
<evidence type="ECO:0000313" key="6">
    <source>
        <dbReference type="Proteomes" id="UP000078046"/>
    </source>
</evidence>
<dbReference type="AlphaFoldDB" id="A0A177B4U8"/>
<feature type="compositionally biased region" description="Polar residues" evidence="3">
    <location>
        <begin position="1"/>
        <end position="13"/>
    </location>
</feature>
<dbReference type="InterPro" id="IPR001766">
    <property type="entry name" value="Fork_head_dom"/>
</dbReference>
<feature type="region of interest" description="Disordered" evidence="3">
    <location>
        <begin position="379"/>
        <end position="407"/>
    </location>
</feature>
<feature type="compositionally biased region" description="Low complexity" evidence="3">
    <location>
        <begin position="21"/>
        <end position="41"/>
    </location>
</feature>
<feature type="region of interest" description="Disordered" evidence="3">
    <location>
        <begin position="1"/>
        <end position="50"/>
    </location>
</feature>
<name>A0A177B4U8_9BILA</name>
<comment type="caution">
    <text evidence="5">The sequence shown here is derived from an EMBL/GenBank/DDBJ whole genome shotgun (WGS) entry which is preliminary data.</text>
</comment>
<dbReference type="Proteomes" id="UP000078046">
    <property type="component" value="Unassembled WGS sequence"/>
</dbReference>
<sequence length="580" mass="67747">MNFQDNRTSQPINNKRKHPNENNGNDENGNEAESFQYVTNQKTEEKNKEKENEMEMEMEMEKVKVQVKQLKNDINNKNEEDKDVNIKIKSITNLIKKNIDKNTLKPMERPEISITQLIYLSLLIRGKVYIFNNYSTQGLQMKKIFEWVDNHYAYFRSDYQKMRVRNSIRHTLSVNPIFISFKPKVDPLFKGSSVWVYDSLATLPIIPNKELLRFRLNHLVIGSPYLNRNIDKDGLRRLSENVIKCGNNRDSPKKEGNLFKITKFAISKPNIIKEKIETKYYKNVKSPNESKTDEKSNEISNNVARIQTKPIENKQENLVNVSIEHVDFTDIEKLENDYNKYIKISMEPVKSKECKNSMQIENEKSKFVKISIEHVNSEKCNDLKKPQSNKNNQTTLEQHRNNGKEIGMIKNENENEYVHNNRCINSNKPYDDTNNKINDMKMKCAIKFAQYANSTDGVNNEIMPSTSEIPSVATSISMQDMEKNQTTQTKQTFPQKISINCPINKDIVIYCTSEFLKSKDNSNSIEYKDADYIFIKNKDETENKIEHKCTCHGNIKKFLISLFIGKKCDRTLLNILLYRT</sequence>
<feature type="DNA-binding region" description="Fork-head" evidence="2">
    <location>
        <begin position="109"/>
        <end position="216"/>
    </location>
</feature>
<organism evidence="5 6">
    <name type="scientific">Intoshia linei</name>
    <dbReference type="NCBI Taxonomy" id="1819745"/>
    <lineage>
        <taxon>Eukaryota</taxon>
        <taxon>Metazoa</taxon>
        <taxon>Spiralia</taxon>
        <taxon>Lophotrochozoa</taxon>
        <taxon>Mesozoa</taxon>
        <taxon>Orthonectida</taxon>
        <taxon>Rhopaluridae</taxon>
        <taxon>Intoshia</taxon>
    </lineage>
</organism>
<reference evidence="5 6" key="1">
    <citation type="submission" date="2016-04" db="EMBL/GenBank/DDBJ databases">
        <title>The genome of Intoshia linei affirms orthonectids as highly simplified spiralians.</title>
        <authorList>
            <person name="Mikhailov K.V."/>
            <person name="Slusarev G.S."/>
            <person name="Nikitin M.A."/>
            <person name="Logacheva M.D."/>
            <person name="Penin A."/>
            <person name="Aleoshin V."/>
            <person name="Panchin Y.V."/>
        </authorList>
    </citation>
    <scope>NUCLEOTIDE SEQUENCE [LARGE SCALE GENOMIC DNA]</scope>
    <source>
        <strain evidence="5">Intl2013</strain>
        <tissue evidence="5">Whole animal</tissue>
    </source>
</reference>
<comment type="subcellular location">
    <subcellularLocation>
        <location evidence="2">Nucleus</location>
    </subcellularLocation>
</comment>
<feature type="compositionally biased region" description="Polar residues" evidence="3">
    <location>
        <begin position="386"/>
        <end position="396"/>
    </location>
</feature>
<keyword evidence="2" id="KW-0539">Nucleus</keyword>
<gene>
    <name evidence="5" type="ORF">A3Q56_02974</name>
</gene>
<keyword evidence="6" id="KW-1185">Reference proteome</keyword>
<evidence type="ECO:0000256" key="2">
    <source>
        <dbReference type="PROSITE-ProRule" id="PRU00089"/>
    </source>
</evidence>
<feature type="domain" description="Fork-head" evidence="4">
    <location>
        <begin position="109"/>
        <end position="216"/>
    </location>
</feature>
<proteinExistence type="predicted"/>
<dbReference type="PROSITE" id="PS50039">
    <property type="entry name" value="FORK_HEAD_3"/>
    <property type="match status" value="1"/>
</dbReference>
<keyword evidence="1 2" id="KW-0238">DNA-binding</keyword>
<dbReference type="EMBL" id="LWCA01000305">
    <property type="protein sequence ID" value="OAF69299.1"/>
    <property type="molecule type" value="Genomic_DNA"/>
</dbReference>
<dbReference type="Pfam" id="PF00250">
    <property type="entry name" value="Forkhead"/>
    <property type="match status" value="1"/>
</dbReference>
<dbReference type="InterPro" id="IPR036388">
    <property type="entry name" value="WH-like_DNA-bd_sf"/>
</dbReference>
<dbReference type="GO" id="GO:0043565">
    <property type="term" value="F:sequence-specific DNA binding"/>
    <property type="evidence" value="ECO:0007669"/>
    <property type="project" value="InterPro"/>
</dbReference>
<dbReference type="GO" id="GO:0005634">
    <property type="term" value="C:nucleus"/>
    <property type="evidence" value="ECO:0007669"/>
    <property type="project" value="UniProtKB-SubCell"/>
</dbReference>
<dbReference type="OrthoDB" id="10070006at2759"/>
<evidence type="ECO:0000256" key="1">
    <source>
        <dbReference type="ARBA" id="ARBA00023125"/>
    </source>
</evidence>
<evidence type="ECO:0000256" key="3">
    <source>
        <dbReference type="SAM" id="MobiDB-lite"/>
    </source>
</evidence>
<dbReference type="Gene3D" id="1.10.10.10">
    <property type="entry name" value="Winged helix-like DNA-binding domain superfamily/Winged helix DNA-binding domain"/>
    <property type="match status" value="1"/>
</dbReference>